<evidence type="ECO:0000313" key="13">
    <source>
        <dbReference type="Proteomes" id="UP000006911"/>
    </source>
</evidence>
<dbReference type="InterPro" id="IPR036678">
    <property type="entry name" value="MutS_con_dom_sf"/>
</dbReference>
<dbReference type="FunFam" id="3.40.1170.10:FF:000006">
    <property type="entry name" value="DNA mismatch repair protein"/>
    <property type="match status" value="1"/>
</dbReference>
<dbReference type="GeneID" id="9183472"/>
<keyword evidence="5" id="KW-0067">ATP-binding</keyword>
<dbReference type="GO" id="GO:0030983">
    <property type="term" value="F:mismatched DNA binding"/>
    <property type="evidence" value="ECO:0007669"/>
    <property type="project" value="UniProtKB-UniRule"/>
</dbReference>
<proteinExistence type="inferred from homology"/>
<dbReference type="EMBL" id="FN430361">
    <property type="protein sequence ID" value="CAZ85904.1"/>
    <property type="molecule type" value="Genomic_DNA"/>
</dbReference>
<evidence type="ECO:0000313" key="12">
    <source>
        <dbReference type="EMBL" id="CAZ85904.1"/>
    </source>
</evidence>
<keyword evidence="3" id="KW-0547">Nucleotide-binding</keyword>
<evidence type="ECO:0000256" key="7">
    <source>
        <dbReference type="ARBA" id="ARBA00023204"/>
    </source>
</evidence>
<gene>
    <name evidence="12" type="ORF">GSTUM_00011039001</name>
</gene>
<evidence type="ECO:0000256" key="6">
    <source>
        <dbReference type="ARBA" id="ARBA00023125"/>
    </source>
</evidence>
<dbReference type="Gene3D" id="1.10.1420.10">
    <property type="match status" value="2"/>
</dbReference>
<dbReference type="SUPFAM" id="SSF48334">
    <property type="entry name" value="DNA repair protein MutS, domain III"/>
    <property type="match status" value="1"/>
</dbReference>
<dbReference type="Gene3D" id="3.40.1170.10">
    <property type="entry name" value="DNA repair protein MutS, domain I"/>
    <property type="match status" value="1"/>
</dbReference>
<feature type="compositionally biased region" description="Acidic residues" evidence="10">
    <location>
        <begin position="210"/>
        <end position="227"/>
    </location>
</feature>
<dbReference type="GO" id="GO:0005634">
    <property type="term" value="C:nucleus"/>
    <property type="evidence" value="ECO:0007669"/>
    <property type="project" value="UniProtKB-SubCell"/>
</dbReference>
<dbReference type="PANTHER" id="PTHR11361:SF122">
    <property type="entry name" value="DNA MISMATCH REPAIR PROTEIN MSH3"/>
    <property type="match status" value="1"/>
</dbReference>
<evidence type="ECO:0000256" key="5">
    <source>
        <dbReference type="ARBA" id="ARBA00022840"/>
    </source>
</evidence>
<feature type="compositionally biased region" description="Acidic residues" evidence="10">
    <location>
        <begin position="86"/>
        <end position="98"/>
    </location>
</feature>
<dbReference type="Pfam" id="PF05192">
    <property type="entry name" value="MutS_III"/>
    <property type="match status" value="1"/>
</dbReference>
<dbReference type="PROSITE" id="PS00486">
    <property type="entry name" value="DNA_MISMATCH_REPAIR_2"/>
    <property type="match status" value="1"/>
</dbReference>
<dbReference type="SMART" id="SM00534">
    <property type="entry name" value="MUTSac"/>
    <property type="match status" value="1"/>
</dbReference>
<keyword evidence="13" id="KW-1185">Reference proteome</keyword>
<dbReference type="RefSeq" id="XP_002841713.1">
    <property type="nucleotide sequence ID" value="XM_002841667.1"/>
</dbReference>
<dbReference type="GO" id="GO:0006298">
    <property type="term" value="P:mismatch repair"/>
    <property type="evidence" value="ECO:0007669"/>
    <property type="project" value="InterPro"/>
</dbReference>
<dbReference type="SUPFAM" id="SSF55271">
    <property type="entry name" value="DNA repair protein MutS, domain I"/>
    <property type="match status" value="1"/>
</dbReference>
<dbReference type="Pfam" id="PF01624">
    <property type="entry name" value="MutS_I"/>
    <property type="match status" value="1"/>
</dbReference>
<dbReference type="InterPro" id="IPR027417">
    <property type="entry name" value="P-loop_NTPase"/>
</dbReference>
<dbReference type="SUPFAM" id="SSF52540">
    <property type="entry name" value="P-loop containing nucleoside triphosphate hydrolases"/>
    <property type="match status" value="1"/>
</dbReference>
<sequence>MGKSKTPSNAPGKAPQGKQRMISSFFAPKQSPGKTSTDNSSATPTIKKRKPDEKENKTADQEENEREPDSPPRTRRRVTQKRVLEDAEDVEQATDDDDYYSKPGTTSIAKKKLKRSPEPMANLESGGEKNEETRKKEANFLAPAAASRTKKAADSGRTLKYLYNPFADAMDIDGEPVDSATKKRREKLHEKFVQKLGKPGPVPEAHGVEVEEEAAEQDPEEPEDDEPGPIAKRFGGSAKGKAPPKGGKKLTPLERQVVEIKRKNPDTLLVIEVGYKFRFFGEDARTASQVLSIMCIPGKMRFDEHSSESHLDKFASASIPTHRLHVHVKRLVTAGHKVGVVRQVETAALKAAGDNRNAPFERKLTNLYTKGTYIDDVDGLDGDLAAGAGSGGAAGTGFMLCIAEKPGGGTGMDEKAHVGIVAVQPATGDVIYDEFDDGFMRSEIETRLLHIAPCEFLIVGELTKATEKLVSHLAGSTTTVLGDQIRIERVEGKKDAKILAPSHVSKFYADKLKSADSPEAAESNRLLEIVMNLPDLVTICLSALITHLSSYGLEHIFDLTKYFKSFSARSHMLLNGNTLSSLEIYRNQTDFSTKGSLFWTLDRTKTKFGKRQLRKWVGRPLLDKERLEERIEAVEEIKGGKSPKLERLRELLSKISYDLEKGLIRIYYGKCSRPELLSILQTLNRIANTFPPVDKPEDVGFNSKILNEALANLPRIKDDVEAYLDVFNHSQAAKDDKYDFFKDGDNYEAINEHKMGIAGVEGDLNEHLNEIAAVLKRKVVYVSVSGVEYLVEVSNEKNILKSVPATWVKMNGTRKVSRFHTPEVIKLLRERDQHKESLAAECNRAFAKFLAEISTKYQEFRDCVQSLATLDCLISLAAVANQPGYVKPEFTEEPCIEVREGRHPMVEQLLLDAYVPNDIHLFSDKQRAMIVTGPNMGGKSSFVRQVALIAIMAQVGSYVPASAARVGMLDAVFTRMGAFDNMMAGESTFMVELNETSDILKQATNRSLVILDELGRGTSTHDGVAIANAVLDYVITELKSMCLFNAMNAHMKFEEANDGTENITFLYQIGEGVAHRSYGLNVARLAGLPQRCIEGNPRTTPPFIPLTSETNTHPVAGVKSSQLEKELKERQTTKWAKTILSATEKEADFDPLQLLASIENL</sequence>
<evidence type="ECO:0000256" key="9">
    <source>
        <dbReference type="ARBA" id="ARBA00029792"/>
    </source>
</evidence>
<feature type="compositionally biased region" description="Polar residues" evidence="10">
    <location>
        <begin position="32"/>
        <end position="44"/>
    </location>
</feature>
<comment type="similarity">
    <text evidence="2">Belongs to the DNA mismatch repair MutS family. MSH3 subfamily.</text>
</comment>
<dbReference type="InterPro" id="IPR045076">
    <property type="entry name" value="MutS"/>
</dbReference>
<evidence type="ECO:0000256" key="2">
    <source>
        <dbReference type="ARBA" id="ARBA00007094"/>
    </source>
</evidence>
<dbReference type="FunFam" id="1.10.1420.10:FF:000004">
    <property type="entry name" value="DNA mismatch repair protein Msh3"/>
    <property type="match status" value="1"/>
</dbReference>
<evidence type="ECO:0000256" key="4">
    <source>
        <dbReference type="ARBA" id="ARBA00022763"/>
    </source>
</evidence>
<dbReference type="AlphaFoldDB" id="D5GMZ1"/>
<dbReference type="InterPro" id="IPR007696">
    <property type="entry name" value="DNA_mismatch_repair_MutS_core"/>
</dbReference>
<keyword evidence="6" id="KW-0238">DNA-binding</keyword>
<dbReference type="eggNOG" id="KOG0218">
    <property type="taxonomic scope" value="Eukaryota"/>
</dbReference>
<dbReference type="GO" id="GO:0006312">
    <property type="term" value="P:mitotic recombination"/>
    <property type="evidence" value="ECO:0007669"/>
    <property type="project" value="TreeGrafter"/>
</dbReference>
<dbReference type="HOGENOM" id="CLU_002472_0_0_1"/>
<dbReference type="InterPro" id="IPR036187">
    <property type="entry name" value="DNA_mismatch_repair_MutS_sf"/>
</dbReference>
<organism evidence="12 13">
    <name type="scientific">Tuber melanosporum (strain Mel28)</name>
    <name type="common">Perigord black truffle</name>
    <dbReference type="NCBI Taxonomy" id="656061"/>
    <lineage>
        <taxon>Eukaryota</taxon>
        <taxon>Fungi</taxon>
        <taxon>Dikarya</taxon>
        <taxon>Ascomycota</taxon>
        <taxon>Pezizomycotina</taxon>
        <taxon>Pezizomycetes</taxon>
        <taxon>Pezizales</taxon>
        <taxon>Tuberaceae</taxon>
        <taxon>Tuber</taxon>
    </lineage>
</organism>
<dbReference type="NCBIfam" id="NF003810">
    <property type="entry name" value="PRK05399.1"/>
    <property type="match status" value="1"/>
</dbReference>
<evidence type="ECO:0000256" key="10">
    <source>
        <dbReference type="SAM" id="MobiDB-lite"/>
    </source>
</evidence>
<feature type="region of interest" description="Disordered" evidence="10">
    <location>
        <begin position="1"/>
        <end position="157"/>
    </location>
</feature>
<dbReference type="STRING" id="656061.D5GMZ1"/>
<dbReference type="GO" id="GO:0140664">
    <property type="term" value="F:ATP-dependent DNA damage sensor activity"/>
    <property type="evidence" value="ECO:0007669"/>
    <property type="project" value="InterPro"/>
</dbReference>
<evidence type="ECO:0000256" key="3">
    <source>
        <dbReference type="ARBA" id="ARBA00022741"/>
    </source>
</evidence>
<keyword evidence="8" id="KW-0539">Nucleus</keyword>
<feature type="region of interest" description="Disordered" evidence="10">
    <location>
        <begin position="191"/>
        <end position="250"/>
    </location>
</feature>
<keyword evidence="7" id="KW-0234">DNA repair</keyword>
<dbReference type="OMA" id="INMHAAR"/>
<dbReference type="Gene3D" id="3.40.50.300">
    <property type="entry name" value="P-loop containing nucleotide triphosphate hydrolases"/>
    <property type="match status" value="1"/>
</dbReference>
<dbReference type="SMART" id="SM00533">
    <property type="entry name" value="MUTSd"/>
    <property type="match status" value="1"/>
</dbReference>
<dbReference type="InterPro" id="IPR016151">
    <property type="entry name" value="DNA_mismatch_repair_MutS_N"/>
</dbReference>
<evidence type="ECO:0000259" key="11">
    <source>
        <dbReference type="PROSITE" id="PS00486"/>
    </source>
</evidence>
<name>D5GMZ1_TUBMM</name>
<dbReference type="KEGG" id="tml:GSTUM_00011039001"/>
<comment type="subcellular location">
    <subcellularLocation>
        <location evidence="1">Nucleus</location>
    </subcellularLocation>
</comment>
<protein>
    <recommendedName>
        <fullName evidence="9">MutS protein homolog 3</fullName>
    </recommendedName>
</protein>
<reference evidence="12 13" key="1">
    <citation type="journal article" date="2010" name="Nature">
        <title>Perigord black truffle genome uncovers evolutionary origins and mechanisms of symbiosis.</title>
        <authorList>
            <person name="Martin F."/>
            <person name="Kohler A."/>
            <person name="Murat C."/>
            <person name="Balestrini R."/>
            <person name="Coutinho P.M."/>
            <person name="Jaillon O."/>
            <person name="Montanini B."/>
            <person name="Morin E."/>
            <person name="Noel B."/>
            <person name="Percudani R."/>
            <person name="Porcel B."/>
            <person name="Rubini A."/>
            <person name="Amicucci A."/>
            <person name="Amselem J."/>
            <person name="Anthouard V."/>
            <person name="Arcioni S."/>
            <person name="Artiguenave F."/>
            <person name="Aury J.M."/>
            <person name="Ballario P."/>
            <person name="Bolchi A."/>
            <person name="Brenna A."/>
            <person name="Brun A."/>
            <person name="Buee M."/>
            <person name="Cantarel B."/>
            <person name="Chevalier G."/>
            <person name="Couloux A."/>
            <person name="Da Silva C."/>
            <person name="Denoeud F."/>
            <person name="Duplessis S."/>
            <person name="Ghignone S."/>
            <person name="Hilselberger B."/>
            <person name="Iotti M."/>
            <person name="Marcais B."/>
            <person name="Mello A."/>
            <person name="Miranda M."/>
            <person name="Pacioni G."/>
            <person name="Quesneville H."/>
            <person name="Riccioni C."/>
            <person name="Ruotolo R."/>
            <person name="Splivallo R."/>
            <person name="Stocchi V."/>
            <person name="Tisserant E."/>
            <person name="Viscomi A.R."/>
            <person name="Zambonelli A."/>
            <person name="Zampieri E."/>
            <person name="Henrissat B."/>
            <person name="Lebrun M.H."/>
            <person name="Paolocci F."/>
            <person name="Bonfante P."/>
            <person name="Ottonello S."/>
            <person name="Wincker P."/>
        </authorList>
    </citation>
    <scope>NUCLEOTIDE SEQUENCE [LARGE SCALE GENOMIC DNA]</scope>
    <source>
        <strain evidence="12 13">Mel28</strain>
    </source>
</reference>
<dbReference type="InterPro" id="IPR000432">
    <property type="entry name" value="DNA_mismatch_repair_MutS_C"/>
</dbReference>
<dbReference type="FunCoup" id="D5GMZ1">
    <property type="interactions" value="739"/>
</dbReference>
<dbReference type="GO" id="GO:0005524">
    <property type="term" value="F:ATP binding"/>
    <property type="evidence" value="ECO:0007669"/>
    <property type="project" value="UniProtKB-UniRule"/>
</dbReference>
<dbReference type="Gene3D" id="3.30.420.110">
    <property type="entry name" value="MutS, connector domain"/>
    <property type="match status" value="1"/>
</dbReference>
<keyword evidence="4" id="KW-0227">DNA damage</keyword>
<dbReference type="InterPro" id="IPR007695">
    <property type="entry name" value="DNA_mismatch_repair_MutS-lik_N"/>
</dbReference>
<evidence type="ECO:0000256" key="1">
    <source>
        <dbReference type="ARBA" id="ARBA00004123"/>
    </source>
</evidence>
<evidence type="ECO:0000256" key="8">
    <source>
        <dbReference type="ARBA" id="ARBA00023242"/>
    </source>
</evidence>
<feature type="compositionally biased region" description="Low complexity" evidence="10">
    <location>
        <begin position="235"/>
        <end position="245"/>
    </location>
</feature>
<dbReference type="FunFam" id="3.30.420.110:FF:000008">
    <property type="entry name" value="DNA mismatch repair protein"/>
    <property type="match status" value="1"/>
</dbReference>
<dbReference type="PANTHER" id="PTHR11361">
    <property type="entry name" value="DNA MISMATCH REPAIR PROTEIN MUTS FAMILY MEMBER"/>
    <property type="match status" value="1"/>
</dbReference>
<dbReference type="Pfam" id="PF00488">
    <property type="entry name" value="MutS_V"/>
    <property type="match status" value="1"/>
</dbReference>
<feature type="domain" description="DNA mismatch repair proteins mutS family" evidence="11">
    <location>
        <begin position="1007"/>
        <end position="1023"/>
    </location>
</feature>
<dbReference type="Proteomes" id="UP000006911">
    <property type="component" value="Unassembled WGS sequence"/>
</dbReference>
<accession>D5GMZ1</accession>
<dbReference type="InParanoid" id="D5GMZ1"/>
<feature type="compositionally biased region" description="Basic and acidic residues" evidence="10">
    <location>
        <begin position="126"/>
        <end position="138"/>
    </location>
</feature>
<feature type="compositionally biased region" description="Basic and acidic residues" evidence="10">
    <location>
        <begin position="50"/>
        <end position="60"/>
    </location>
</feature>